<name>A0A427XZX9_9TREE</name>
<protein>
    <recommendedName>
        <fullName evidence="6">Ribosomal protein L19</fullName>
    </recommendedName>
</protein>
<keyword evidence="5" id="KW-1185">Reference proteome</keyword>
<keyword evidence="3" id="KW-0687">Ribonucleoprotein</keyword>
<comment type="similarity">
    <text evidence="1">Belongs to the bacterial ribosomal protein bL19 family.</text>
</comment>
<evidence type="ECO:0008006" key="6">
    <source>
        <dbReference type="Google" id="ProtNLM"/>
    </source>
</evidence>
<dbReference type="GO" id="GO:0006412">
    <property type="term" value="P:translation"/>
    <property type="evidence" value="ECO:0007669"/>
    <property type="project" value="InterPro"/>
</dbReference>
<reference evidence="4 5" key="1">
    <citation type="submission" date="2018-11" db="EMBL/GenBank/DDBJ databases">
        <title>Genome sequence of Apiotrichum porosum DSM 27194.</title>
        <authorList>
            <person name="Aliyu H."/>
            <person name="Gorte O."/>
            <person name="Ochsenreither K."/>
        </authorList>
    </citation>
    <scope>NUCLEOTIDE SEQUENCE [LARGE SCALE GENOMIC DNA]</scope>
    <source>
        <strain evidence="4 5">DSM 27194</strain>
    </source>
</reference>
<dbReference type="Pfam" id="PF01245">
    <property type="entry name" value="Ribosomal_L19"/>
    <property type="match status" value="1"/>
</dbReference>
<dbReference type="GeneID" id="39590353"/>
<dbReference type="PRINTS" id="PR00061">
    <property type="entry name" value="RIBOSOMALL19"/>
</dbReference>
<evidence type="ECO:0000256" key="3">
    <source>
        <dbReference type="ARBA" id="ARBA00023274"/>
    </source>
</evidence>
<comment type="caution">
    <text evidence="4">The sequence shown here is derived from an EMBL/GenBank/DDBJ whole genome shotgun (WGS) entry which is preliminary data.</text>
</comment>
<dbReference type="OrthoDB" id="4726at2759"/>
<dbReference type="GO" id="GO:0005762">
    <property type="term" value="C:mitochondrial large ribosomal subunit"/>
    <property type="evidence" value="ECO:0007669"/>
    <property type="project" value="TreeGrafter"/>
</dbReference>
<evidence type="ECO:0000313" key="4">
    <source>
        <dbReference type="EMBL" id="RSH84295.1"/>
    </source>
</evidence>
<dbReference type="PANTHER" id="PTHR15680">
    <property type="entry name" value="RIBOSOMAL PROTEIN L19"/>
    <property type="match status" value="1"/>
</dbReference>
<dbReference type="EMBL" id="RSCE01000003">
    <property type="protein sequence ID" value="RSH84295.1"/>
    <property type="molecule type" value="Genomic_DNA"/>
</dbReference>
<accession>A0A427XZX9</accession>
<organism evidence="4 5">
    <name type="scientific">Apiotrichum porosum</name>
    <dbReference type="NCBI Taxonomy" id="105984"/>
    <lineage>
        <taxon>Eukaryota</taxon>
        <taxon>Fungi</taxon>
        <taxon>Dikarya</taxon>
        <taxon>Basidiomycota</taxon>
        <taxon>Agaricomycotina</taxon>
        <taxon>Tremellomycetes</taxon>
        <taxon>Trichosporonales</taxon>
        <taxon>Trichosporonaceae</taxon>
        <taxon>Apiotrichum</taxon>
    </lineage>
</organism>
<dbReference type="InterPro" id="IPR008991">
    <property type="entry name" value="Translation_prot_SH3-like_sf"/>
</dbReference>
<dbReference type="STRING" id="105984.A0A427XZX9"/>
<dbReference type="SUPFAM" id="SSF50104">
    <property type="entry name" value="Translation proteins SH3-like domain"/>
    <property type="match status" value="1"/>
</dbReference>
<sequence>MRSIARITDVFRAGPSRGFATSAPASSTPYPFSSRAVFPASTAPTPIPANLLSPKNGFSVVEQQNAALREQMDPAGLLKTLFSRRSKQRLRTGSVVSVLSYTNTAKTGVSPFSGVLMRVRRRGVDTAFTLRNIVQKTGVEMNFKVLSPMIKEIKVVRRAEGRQGGIRDLRRARTNYLRDRPQVMAQIAGALKQAQQARKA</sequence>
<dbReference type="Proteomes" id="UP000279236">
    <property type="component" value="Unassembled WGS sequence"/>
</dbReference>
<dbReference type="InterPro" id="IPR038657">
    <property type="entry name" value="Ribosomal_bL19_sf"/>
</dbReference>
<dbReference type="InterPro" id="IPR001857">
    <property type="entry name" value="Ribosomal_bL19"/>
</dbReference>
<dbReference type="GO" id="GO:0003735">
    <property type="term" value="F:structural constituent of ribosome"/>
    <property type="evidence" value="ECO:0007669"/>
    <property type="project" value="InterPro"/>
</dbReference>
<evidence type="ECO:0000313" key="5">
    <source>
        <dbReference type="Proteomes" id="UP000279236"/>
    </source>
</evidence>
<proteinExistence type="inferred from homology"/>
<gene>
    <name evidence="4" type="ORF">EHS24_005810</name>
</gene>
<evidence type="ECO:0000256" key="1">
    <source>
        <dbReference type="ARBA" id="ARBA00005781"/>
    </source>
</evidence>
<evidence type="ECO:0000256" key="2">
    <source>
        <dbReference type="ARBA" id="ARBA00022980"/>
    </source>
</evidence>
<dbReference type="PANTHER" id="PTHR15680:SF9">
    <property type="entry name" value="LARGE RIBOSOMAL SUBUNIT PROTEIN BL19M"/>
    <property type="match status" value="1"/>
</dbReference>
<keyword evidence="2" id="KW-0689">Ribosomal protein</keyword>
<dbReference type="Gene3D" id="2.30.30.790">
    <property type="match status" value="1"/>
</dbReference>
<dbReference type="RefSeq" id="XP_028477743.1">
    <property type="nucleotide sequence ID" value="XM_028621291.1"/>
</dbReference>
<dbReference type="AlphaFoldDB" id="A0A427XZX9"/>